<dbReference type="GO" id="GO:0005524">
    <property type="term" value="F:ATP binding"/>
    <property type="evidence" value="ECO:0007669"/>
    <property type="project" value="UniProtKB-UniRule"/>
</dbReference>
<keyword evidence="20" id="KW-1185">Reference proteome</keyword>
<evidence type="ECO:0000256" key="11">
    <source>
        <dbReference type="ARBA" id="ARBA00023016"/>
    </source>
</evidence>
<dbReference type="InterPro" id="IPR017441">
    <property type="entry name" value="Protein_kinase_ATP_BS"/>
</dbReference>
<keyword evidence="13" id="KW-0834">Unfolded protein response</keyword>
<name>A0AAV2H950_LYMST</name>
<sequence>MIRRSRVCWFTKIVKVLASAAAFLSWTGDVIVKKGADGAVSNLKVSSPYQEKYQIQQNPTQLPTVKQVKLVDGESCPFETSKNVESSCDIFYVLVSTIDGRFSALDLHKQGKLAWSVEADTRPLYSSSLANMEMIRNGKKFRLIPSLDGALYQFDGEKVEAIPMSAESLLSSTYRLSDDSMIVGSKELQNFGLDLQSGEIQFSCSSEGCTSAYGEAKDSAINGNSILVLTRSTHVIRSVDMKYGNEKWNFSVGQHQVSLPTKHKPSQLDDDDDDEDNIDNLDEKMGNYNIPFFSASKEDCASEEMFPEDIDYENFLRLMVPEGRVVALSKDDSSQVSWEHKFESPIAKAWLLRHGKLEPMSLFDSRHVPILNTYSTDDIENESLHQPLLYIGSHQKLLYIQPSPHMESLLKSFTQHRIGHVFDPNIKVSWRPYLNTASVRTPIFGGNRPQFTGPNKSDRNTQKSSSTSLSVWHEDYPFDTGYFLYPEFRDTRSTRRGQIMLIEAVRQRSQEEDGKGLMETIPASIWYHWKEVTIISIVVSFLVHFVLIRLNKTDLALMDSAISEGSQNSGGNVNPMVSSESSPTLTVQVSNPGEYISRFASDFECLHCLGKGGFGVVFEAVNKVDAQHYAVKRTMLPRSEGAKEKVLREVRVLAKLEHIGIVRYFNAWVESPPTGWQEEKDKQLEMSNISGVNTYTDDLTVSIQKCKELLEGRVHAEEHRQKSLLSTNSDDLLLPKHSLIKNSGSGEFSVHSDFSDGLETSERDVPHSTNELFSFGFDSYSEQTELFSDSRSSIPFSNYTSNSSAVSSYSHGLGDLDMTGDSVVFEQNCNLQSEDSTVFENTSSLLSDDSVVFENSNETKHIAAVSKLEKKMLTGVAIPNTKPFLAVTSSSEGEKEKQAEDSESATALKPGSNYFLYIQMQLYRKDTLKDWLSNNTLNRDRHLILDIFDQIVCAVDYVHGCGLMHRDLKPSNIFFSADGVVKVGDFGLVTALSDQEADNPATDPNASGRHTAEVGTTLYMSPEQIARKPYDLKIDIFSLGLIFLELWIPFSTQMERIRTLQDAKKQIFPHRFTKELPLESEIVFEMTNQNAELRPTTQEILDHPLFKDIAPTRAGTSKRKRTISDNNINQTST</sequence>
<keyword evidence="11" id="KW-0346">Stress response</keyword>
<feature type="compositionally biased region" description="Acidic residues" evidence="17">
    <location>
        <begin position="268"/>
        <end position="278"/>
    </location>
</feature>
<dbReference type="Pfam" id="PF00069">
    <property type="entry name" value="Pkinase"/>
    <property type="match status" value="2"/>
</dbReference>
<evidence type="ECO:0000256" key="8">
    <source>
        <dbReference type="ARBA" id="ARBA00022824"/>
    </source>
</evidence>
<dbReference type="SUPFAM" id="SSF50998">
    <property type="entry name" value="Quinoprotein alcohol dehydrogenase-like"/>
    <property type="match status" value="1"/>
</dbReference>
<keyword evidence="3" id="KW-0723">Serine/threonine-protein kinase</keyword>
<keyword evidence="10" id="KW-0810">Translation regulation</keyword>
<dbReference type="GO" id="GO:0005789">
    <property type="term" value="C:endoplasmic reticulum membrane"/>
    <property type="evidence" value="ECO:0007669"/>
    <property type="project" value="UniProtKB-SubCell"/>
</dbReference>
<dbReference type="InterPro" id="IPR011047">
    <property type="entry name" value="Quinoprotein_ADH-like_sf"/>
</dbReference>
<evidence type="ECO:0000256" key="7">
    <source>
        <dbReference type="ARBA" id="ARBA00022777"/>
    </source>
</evidence>
<dbReference type="GO" id="GO:0006986">
    <property type="term" value="P:response to unfolded protein"/>
    <property type="evidence" value="ECO:0007669"/>
    <property type="project" value="UniProtKB-KW"/>
</dbReference>
<dbReference type="InterPro" id="IPR008271">
    <property type="entry name" value="Ser/Thr_kinase_AS"/>
</dbReference>
<keyword evidence="8" id="KW-0256">Endoplasmic reticulum</keyword>
<accession>A0AAV2H950</accession>
<dbReference type="Gene3D" id="2.130.10.10">
    <property type="entry name" value="YVTN repeat-like/Quinoprotein amine dehydrogenase"/>
    <property type="match status" value="1"/>
</dbReference>
<evidence type="ECO:0000256" key="16">
    <source>
        <dbReference type="PROSITE-ProRule" id="PRU10141"/>
    </source>
</evidence>
<evidence type="ECO:0000256" key="4">
    <source>
        <dbReference type="ARBA" id="ARBA00022553"/>
    </source>
</evidence>
<dbReference type="PROSITE" id="PS00108">
    <property type="entry name" value="PROTEIN_KINASE_ST"/>
    <property type="match status" value="1"/>
</dbReference>
<dbReference type="PROSITE" id="PS50011">
    <property type="entry name" value="PROTEIN_KINASE_DOM"/>
    <property type="match status" value="1"/>
</dbReference>
<keyword evidence="9 16" id="KW-0067">ATP-binding</keyword>
<feature type="region of interest" description="Disordered" evidence="17">
    <location>
        <begin position="565"/>
        <end position="585"/>
    </location>
</feature>
<evidence type="ECO:0000256" key="15">
    <source>
        <dbReference type="ARBA" id="ARBA00041500"/>
    </source>
</evidence>
<dbReference type="SMART" id="SM00220">
    <property type="entry name" value="S_TKc"/>
    <property type="match status" value="1"/>
</dbReference>
<evidence type="ECO:0000256" key="17">
    <source>
        <dbReference type="SAM" id="MobiDB-lite"/>
    </source>
</evidence>
<keyword evidence="5" id="KW-0808">Transferase</keyword>
<dbReference type="InterPro" id="IPR050339">
    <property type="entry name" value="CC_SR_Kinase"/>
</dbReference>
<dbReference type="InterPro" id="IPR000719">
    <property type="entry name" value="Prot_kinase_dom"/>
</dbReference>
<evidence type="ECO:0000256" key="6">
    <source>
        <dbReference type="ARBA" id="ARBA00022741"/>
    </source>
</evidence>
<evidence type="ECO:0000256" key="1">
    <source>
        <dbReference type="ARBA" id="ARBA00004115"/>
    </source>
</evidence>
<dbReference type="EC" id="2.7.11.1" evidence="2"/>
<proteinExistence type="inferred from homology"/>
<evidence type="ECO:0000256" key="12">
    <source>
        <dbReference type="ARBA" id="ARBA00023180"/>
    </source>
</evidence>
<dbReference type="Proteomes" id="UP001497497">
    <property type="component" value="Unassembled WGS sequence"/>
</dbReference>
<evidence type="ECO:0000256" key="3">
    <source>
        <dbReference type="ARBA" id="ARBA00022527"/>
    </source>
</evidence>
<dbReference type="Gene3D" id="3.30.200.20">
    <property type="entry name" value="Phosphorylase Kinase, domain 1"/>
    <property type="match status" value="1"/>
</dbReference>
<gene>
    <name evidence="19" type="ORF">GSLYS_00004350001</name>
</gene>
<dbReference type="InterPro" id="IPR015943">
    <property type="entry name" value="WD40/YVTN_repeat-like_dom_sf"/>
</dbReference>
<keyword evidence="4" id="KW-0597">Phosphoprotein</keyword>
<evidence type="ECO:0000313" key="20">
    <source>
        <dbReference type="Proteomes" id="UP001497497"/>
    </source>
</evidence>
<keyword evidence="6 16" id="KW-0547">Nucleotide-binding</keyword>
<evidence type="ECO:0000256" key="9">
    <source>
        <dbReference type="ARBA" id="ARBA00022840"/>
    </source>
</evidence>
<comment type="similarity">
    <text evidence="14">Belongs to the protein kinase superfamily. Ser/Thr protein kinase family. GCN2 subfamily.</text>
</comment>
<feature type="domain" description="Protein kinase" evidence="18">
    <location>
        <begin position="603"/>
        <end position="1106"/>
    </location>
</feature>
<organism evidence="19 20">
    <name type="scientific">Lymnaea stagnalis</name>
    <name type="common">Great pond snail</name>
    <name type="synonym">Helix stagnalis</name>
    <dbReference type="NCBI Taxonomy" id="6523"/>
    <lineage>
        <taxon>Eukaryota</taxon>
        <taxon>Metazoa</taxon>
        <taxon>Spiralia</taxon>
        <taxon>Lophotrochozoa</taxon>
        <taxon>Mollusca</taxon>
        <taxon>Gastropoda</taxon>
        <taxon>Heterobranchia</taxon>
        <taxon>Euthyneura</taxon>
        <taxon>Panpulmonata</taxon>
        <taxon>Hygrophila</taxon>
        <taxon>Lymnaeoidea</taxon>
        <taxon>Lymnaeidae</taxon>
        <taxon>Lymnaea</taxon>
    </lineage>
</organism>
<feature type="region of interest" description="Disordered" evidence="17">
    <location>
        <begin position="1114"/>
        <end position="1133"/>
    </location>
</feature>
<comment type="subcellular location">
    <subcellularLocation>
        <location evidence="1">Endoplasmic reticulum membrane</location>
        <topology evidence="1">Single-pass type I membrane protein</topology>
    </subcellularLocation>
</comment>
<dbReference type="FunFam" id="1.10.510.10:FF:000251">
    <property type="entry name" value="eukaryotic translation initiation factor 2-alpha kinase 3"/>
    <property type="match status" value="1"/>
</dbReference>
<evidence type="ECO:0000256" key="13">
    <source>
        <dbReference type="ARBA" id="ARBA00023230"/>
    </source>
</evidence>
<dbReference type="InterPro" id="IPR011009">
    <property type="entry name" value="Kinase-like_dom_sf"/>
</dbReference>
<feature type="compositionally biased region" description="Polar residues" evidence="17">
    <location>
        <begin position="1124"/>
        <end position="1133"/>
    </location>
</feature>
<dbReference type="SUPFAM" id="SSF56112">
    <property type="entry name" value="Protein kinase-like (PK-like)"/>
    <property type="match status" value="1"/>
</dbReference>
<evidence type="ECO:0000256" key="2">
    <source>
        <dbReference type="ARBA" id="ARBA00012513"/>
    </source>
</evidence>
<evidence type="ECO:0000259" key="18">
    <source>
        <dbReference type="PROSITE" id="PS50011"/>
    </source>
</evidence>
<dbReference type="GO" id="GO:0004694">
    <property type="term" value="F:eukaryotic translation initiation factor 2alpha kinase activity"/>
    <property type="evidence" value="ECO:0007669"/>
    <property type="project" value="TreeGrafter"/>
</dbReference>
<dbReference type="PROSITE" id="PS00107">
    <property type="entry name" value="PROTEIN_KINASE_ATP"/>
    <property type="match status" value="1"/>
</dbReference>
<protein>
    <recommendedName>
        <fullName evidence="2">non-specific serine/threonine protein kinase</fullName>
        <ecNumber evidence="2">2.7.11.1</ecNumber>
    </recommendedName>
    <alternativeName>
        <fullName evidence="15">PRKR-like endoplasmic reticulum kinase</fullName>
    </alternativeName>
</protein>
<evidence type="ECO:0000313" key="19">
    <source>
        <dbReference type="EMBL" id="CAL1530217.1"/>
    </source>
</evidence>
<dbReference type="GO" id="GO:0005634">
    <property type="term" value="C:nucleus"/>
    <property type="evidence" value="ECO:0007669"/>
    <property type="project" value="TreeGrafter"/>
</dbReference>
<evidence type="ECO:0000256" key="10">
    <source>
        <dbReference type="ARBA" id="ARBA00022845"/>
    </source>
</evidence>
<keyword evidence="7" id="KW-0418">Kinase</keyword>
<dbReference type="EMBL" id="CAXITT010000064">
    <property type="protein sequence ID" value="CAL1530217.1"/>
    <property type="molecule type" value="Genomic_DNA"/>
</dbReference>
<reference evidence="19 20" key="1">
    <citation type="submission" date="2024-04" db="EMBL/GenBank/DDBJ databases">
        <authorList>
            <consortium name="Genoscope - CEA"/>
            <person name="William W."/>
        </authorList>
    </citation>
    <scope>NUCLEOTIDE SEQUENCE [LARGE SCALE GENOMIC DNA]</scope>
</reference>
<evidence type="ECO:0000256" key="5">
    <source>
        <dbReference type="ARBA" id="ARBA00022679"/>
    </source>
</evidence>
<dbReference type="PANTHER" id="PTHR11042">
    <property type="entry name" value="EUKARYOTIC TRANSLATION INITIATION FACTOR 2-ALPHA KINASE EIF2-ALPHA KINASE -RELATED"/>
    <property type="match status" value="1"/>
</dbReference>
<evidence type="ECO:0000256" key="14">
    <source>
        <dbReference type="ARBA" id="ARBA00037982"/>
    </source>
</evidence>
<dbReference type="AlphaFoldDB" id="A0AAV2H950"/>
<feature type="region of interest" description="Disordered" evidence="17">
    <location>
        <begin position="445"/>
        <end position="466"/>
    </location>
</feature>
<keyword evidence="12" id="KW-0325">Glycoprotein</keyword>
<dbReference type="Gene3D" id="1.10.510.10">
    <property type="entry name" value="Transferase(Phosphotransferase) domain 1"/>
    <property type="match status" value="1"/>
</dbReference>
<comment type="caution">
    <text evidence="19">The sequence shown here is derived from an EMBL/GenBank/DDBJ whole genome shotgun (WGS) entry which is preliminary data.</text>
</comment>
<feature type="region of interest" description="Disordered" evidence="17">
    <location>
        <begin position="256"/>
        <end position="278"/>
    </location>
</feature>
<feature type="binding site" evidence="16">
    <location>
        <position position="632"/>
    </location>
    <ligand>
        <name>ATP</name>
        <dbReference type="ChEBI" id="CHEBI:30616"/>
    </ligand>
</feature>
<dbReference type="PANTHER" id="PTHR11042:SF91">
    <property type="entry name" value="EUKARYOTIC TRANSLATION INITIATION FACTOR 2-ALPHA KINASE"/>
    <property type="match status" value="1"/>
</dbReference>